<organism evidence="8 9">
    <name type="scientific">Cervus elaphus hippelaphus</name>
    <name type="common">European red deer</name>
    <dbReference type="NCBI Taxonomy" id="46360"/>
    <lineage>
        <taxon>Eukaryota</taxon>
        <taxon>Metazoa</taxon>
        <taxon>Chordata</taxon>
        <taxon>Craniata</taxon>
        <taxon>Vertebrata</taxon>
        <taxon>Euteleostomi</taxon>
        <taxon>Mammalia</taxon>
        <taxon>Eutheria</taxon>
        <taxon>Laurasiatheria</taxon>
        <taxon>Artiodactyla</taxon>
        <taxon>Ruminantia</taxon>
        <taxon>Pecora</taxon>
        <taxon>Cervidae</taxon>
        <taxon>Cervinae</taxon>
        <taxon>Cervus</taxon>
    </lineage>
</organism>
<keyword evidence="3" id="KW-0662">Pyridine nucleotide biosynthesis</keyword>
<comment type="caution">
    <text evidence="8">The sequence shown here is derived from an EMBL/GenBank/DDBJ whole genome shotgun (WGS) entry which is preliminary data.</text>
</comment>
<dbReference type="InterPro" id="IPR010329">
    <property type="entry name" value="3hydroanth_dOase"/>
</dbReference>
<dbReference type="GO" id="GO:0005506">
    <property type="term" value="F:iron ion binding"/>
    <property type="evidence" value="ECO:0007669"/>
    <property type="project" value="InterPro"/>
</dbReference>
<evidence type="ECO:0000256" key="5">
    <source>
        <dbReference type="ARBA" id="ARBA00022964"/>
    </source>
</evidence>
<dbReference type="PANTHER" id="PTHR15497:SF1">
    <property type="entry name" value="3-HYDROXYANTHRANILATE 3,4-DIOXYGENASE"/>
    <property type="match status" value="1"/>
</dbReference>
<evidence type="ECO:0000256" key="1">
    <source>
        <dbReference type="ARBA" id="ARBA00001954"/>
    </source>
</evidence>
<evidence type="ECO:0000256" key="2">
    <source>
        <dbReference type="ARBA" id="ARBA00002752"/>
    </source>
</evidence>
<keyword evidence="7" id="KW-0408">Iron</keyword>
<dbReference type="PANTHER" id="PTHR15497">
    <property type="entry name" value="3-HYDROXYANTHRANILATE 3,4-DIOXYGENASE"/>
    <property type="match status" value="1"/>
</dbReference>
<keyword evidence="4" id="KW-0479">Metal-binding</keyword>
<evidence type="ECO:0000313" key="9">
    <source>
        <dbReference type="Proteomes" id="UP000242450"/>
    </source>
</evidence>
<keyword evidence="5" id="KW-0223">Dioxygenase</keyword>
<evidence type="ECO:0000256" key="4">
    <source>
        <dbReference type="ARBA" id="ARBA00022723"/>
    </source>
</evidence>
<sequence>MQCVGTQAKDPEEGVGRSEPVRCPVSQVFYQLEGDMLLRVLERGKHRDMVIRQGEIFLLPAGVPHSPQRFANTVGLVIERKRLKTELDGLR</sequence>
<dbReference type="GO" id="GO:0046874">
    <property type="term" value="P:quinolinate metabolic process"/>
    <property type="evidence" value="ECO:0007669"/>
    <property type="project" value="TreeGrafter"/>
</dbReference>
<evidence type="ECO:0000256" key="6">
    <source>
        <dbReference type="ARBA" id="ARBA00023002"/>
    </source>
</evidence>
<dbReference type="EMBL" id="MKHE01000011">
    <property type="protein sequence ID" value="OWK10635.1"/>
    <property type="molecule type" value="Genomic_DNA"/>
</dbReference>
<keyword evidence="9" id="KW-1185">Reference proteome</keyword>
<dbReference type="GO" id="GO:0034354">
    <property type="term" value="P:'de novo' NAD+ biosynthetic process from L-tryptophan"/>
    <property type="evidence" value="ECO:0007669"/>
    <property type="project" value="TreeGrafter"/>
</dbReference>
<reference evidence="8 9" key="1">
    <citation type="journal article" date="2018" name="Mol. Genet. Genomics">
        <title>The red deer Cervus elaphus genome CerEla1.0: sequencing, annotating, genes, and chromosomes.</title>
        <authorList>
            <person name="Bana N.A."/>
            <person name="Nyiri A."/>
            <person name="Nagy J."/>
            <person name="Frank K."/>
            <person name="Nagy T."/>
            <person name="Steger V."/>
            <person name="Schiller M."/>
            <person name="Lakatos P."/>
            <person name="Sugar L."/>
            <person name="Horn P."/>
            <person name="Barta E."/>
            <person name="Orosz L."/>
        </authorList>
    </citation>
    <scope>NUCLEOTIDE SEQUENCE [LARGE SCALE GENOMIC DNA]</scope>
    <source>
        <strain evidence="8">Hungarian</strain>
    </source>
</reference>
<accession>A0A212CXC3</accession>
<evidence type="ECO:0000256" key="7">
    <source>
        <dbReference type="ARBA" id="ARBA00023004"/>
    </source>
</evidence>
<dbReference type="InterPro" id="IPR011051">
    <property type="entry name" value="RmlC_Cupin_sf"/>
</dbReference>
<evidence type="ECO:0000313" key="8">
    <source>
        <dbReference type="EMBL" id="OWK10635.1"/>
    </source>
</evidence>
<dbReference type="InterPro" id="IPR014710">
    <property type="entry name" value="RmlC-like_jellyroll"/>
</dbReference>
<dbReference type="SUPFAM" id="SSF51182">
    <property type="entry name" value="RmlC-like cupins"/>
    <property type="match status" value="1"/>
</dbReference>
<dbReference type="OrthoDB" id="204928at2759"/>
<comment type="function">
    <text evidence="2">Catalyzes the oxidative ring opening of 3-hydroxyanthranilate to 2-amino-3-carboxymuconate semialdehyde, which spontaneously cyclizes to quinolinate.</text>
</comment>
<gene>
    <name evidence="8" type="ORF">Celaphus_00005661</name>
</gene>
<dbReference type="GO" id="GO:0000334">
    <property type="term" value="F:3-hydroxyanthranilate 3,4-dioxygenase activity"/>
    <property type="evidence" value="ECO:0007669"/>
    <property type="project" value="InterPro"/>
</dbReference>
<comment type="cofactor">
    <cofactor evidence="1">
        <name>Fe(2+)</name>
        <dbReference type="ChEBI" id="CHEBI:29033"/>
    </cofactor>
</comment>
<dbReference type="AlphaFoldDB" id="A0A212CXC3"/>
<dbReference type="Proteomes" id="UP000242450">
    <property type="component" value="Chromosome 11"/>
</dbReference>
<dbReference type="GO" id="GO:0005737">
    <property type="term" value="C:cytoplasm"/>
    <property type="evidence" value="ECO:0007669"/>
    <property type="project" value="TreeGrafter"/>
</dbReference>
<evidence type="ECO:0000256" key="3">
    <source>
        <dbReference type="ARBA" id="ARBA00022642"/>
    </source>
</evidence>
<name>A0A212CXC3_CEREH</name>
<dbReference type="Gene3D" id="2.60.120.10">
    <property type="entry name" value="Jelly Rolls"/>
    <property type="match status" value="1"/>
</dbReference>
<keyword evidence="6" id="KW-0560">Oxidoreductase</keyword>
<proteinExistence type="predicted"/>
<dbReference type="Pfam" id="PF06052">
    <property type="entry name" value="3-HAO"/>
    <property type="match status" value="1"/>
</dbReference>
<protein>
    <submittedName>
        <fullName evidence="8">HAAO</fullName>
    </submittedName>
</protein>